<dbReference type="Pfam" id="PF00084">
    <property type="entry name" value="Sushi"/>
    <property type="match status" value="12"/>
</dbReference>
<feature type="domain" description="Sushi" evidence="9">
    <location>
        <begin position="664"/>
        <end position="722"/>
    </location>
</feature>
<feature type="domain" description="Sushi" evidence="9">
    <location>
        <begin position="238"/>
        <end position="295"/>
    </location>
</feature>
<dbReference type="PANTHER" id="PTHR45785">
    <property type="entry name" value="COMPLEMENT FACTOR H-RELATED"/>
    <property type="match status" value="1"/>
</dbReference>
<evidence type="ECO:0000313" key="10">
    <source>
        <dbReference type="Ensembl" id="ENSPEMP00000011462.1"/>
    </source>
</evidence>
<feature type="domain" description="Sushi" evidence="9">
    <location>
        <begin position="65"/>
        <end position="115"/>
    </location>
</feature>
<reference evidence="10" key="2">
    <citation type="submission" date="2025-08" db="UniProtKB">
        <authorList>
            <consortium name="Ensembl"/>
        </authorList>
    </citation>
    <scope>IDENTIFICATION</scope>
</reference>
<evidence type="ECO:0000256" key="4">
    <source>
        <dbReference type="ARBA" id="ARBA00022729"/>
    </source>
</evidence>
<feature type="disulfide bond" evidence="8">
    <location>
        <begin position="301"/>
        <end position="344"/>
    </location>
</feature>
<dbReference type="GO" id="GO:0006956">
    <property type="term" value="P:complement activation"/>
    <property type="evidence" value="ECO:0007669"/>
    <property type="project" value="TreeGrafter"/>
</dbReference>
<evidence type="ECO:0000313" key="11">
    <source>
        <dbReference type="Proteomes" id="UP000694547"/>
    </source>
</evidence>
<protein>
    <recommendedName>
        <fullName evidence="9">Sushi domain-containing protein</fullName>
    </recommendedName>
</protein>
<dbReference type="PANTHER" id="PTHR45785:SF7">
    <property type="entry name" value="COMPLEMENT FACTOR H"/>
    <property type="match status" value="1"/>
</dbReference>
<feature type="domain" description="Sushi" evidence="9">
    <location>
        <begin position="478"/>
        <end position="535"/>
    </location>
</feature>
<dbReference type="FunFam" id="2.10.70.10:FF:000060">
    <property type="entry name" value="Complement inhibitory factor H"/>
    <property type="match status" value="1"/>
</dbReference>
<dbReference type="SMART" id="SM00032">
    <property type="entry name" value="CCP"/>
    <property type="match status" value="14"/>
</dbReference>
<keyword evidence="5" id="KW-0677">Repeat</keyword>
<evidence type="ECO:0000256" key="6">
    <source>
        <dbReference type="ARBA" id="ARBA00023157"/>
    </source>
</evidence>
<evidence type="ECO:0000256" key="8">
    <source>
        <dbReference type="PROSITE-ProRule" id="PRU00302"/>
    </source>
</evidence>
<feature type="domain" description="Sushi" evidence="9">
    <location>
        <begin position="537"/>
        <end position="605"/>
    </location>
</feature>
<evidence type="ECO:0000256" key="2">
    <source>
        <dbReference type="ARBA" id="ARBA00022525"/>
    </source>
</evidence>
<dbReference type="Ensembl" id="ENSPEMT00000015649.2">
    <property type="protein sequence ID" value="ENSPEMP00000011462.1"/>
    <property type="gene ID" value="ENSPEMG00000012098.2"/>
</dbReference>
<dbReference type="SUPFAM" id="SSF57535">
    <property type="entry name" value="Complement control module/SCR domain"/>
    <property type="match status" value="12"/>
</dbReference>
<dbReference type="InterPro" id="IPR035976">
    <property type="entry name" value="Sushi/SCR/CCP_sf"/>
</dbReference>
<evidence type="ECO:0000256" key="1">
    <source>
        <dbReference type="ARBA" id="ARBA00004613"/>
    </source>
</evidence>
<dbReference type="Proteomes" id="UP000694547">
    <property type="component" value="Chromosome 11"/>
</dbReference>
<sequence length="848" mass="95594">KPCDFPQIKNGGLYNAKSLRPYFPASVGKQFSYYCNRGFTTPSGTFWDYIHCTVQGWEPEVPCVRQCGFHYVENGRYVQEQSVRVQCYPGYSLPNGQDTITCTENGWSPQPKCTPVKTCSKSDIEIENGFFSESDLIYALNKKTQFKCKQGYVTASGETSGPITCLQNGWSAQPSCIKSCDRPIFENSGTKSNSTWFKLNDKLDYECHTGYENKHKDTKGSITCNYDGWSDKPSCYESECSIPLIGPYLIVNPKKEQYKVGDLLEFSCRPGHRVGPDSVQCYNFGWSPSFPTCKVGQVGSCDQPPEVLNGEIKGTKKEEYGHGEVVAYDCKPRFTLKGPNKIQCVDGKWTTLPICIEEEKTCGDIPELKHGSVQFSNPPYHHGDSVEFTCLETFTMIGSGSVSCISGRWTQLPQCVATDQLKKCKAPQLTYVDRIQPNKKEFHHNVSMSYKCRGKKEYKHSTCINGRWDPEPTCREKEFCPPPPQIPNAQVMQTTVKYQDGEKVSVLCQDNYIIQDTEEMVCRDGRWQSLPRCIEKIPCSQPPEIDHGSIKLPGVSEEGRDRVESRIHEHGTTLSYVCEDGFRMAEEHRVTCNMGKWSAPPRCVGLPCGPPTSIQHGIVSNELDSYQHGEEVTYSCTEGFGIDGPALIKCEGGKWSQPPACIRTNCDNIPRFENAVLIEKEKISYRSGEQVTFKCAPSYQLDGSNIVTCVNRKWIGELVCKETTGKCGPPPPIDNGDITSFPLPMYAPLSSVEYQCQSLYQLQGNKKITCRNGEWSEPPKCLHACIILEEIMERLNIIYRWRENKKLYIRSGDYVEFQCKFGYKQTKTSPPLRTKCVDGHINYPSCSK</sequence>
<dbReference type="CDD" id="cd00033">
    <property type="entry name" value="CCP"/>
    <property type="match status" value="9"/>
</dbReference>
<feature type="disulfide bond" evidence="8">
    <location>
        <begin position="727"/>
        <end position="770"/>
    </location>
</feature>
<feature type="disulfide bond" evidence="8">
    <location>
        <begin position="666"/>
        <end position="709"/>
    </location>
</feature>
<dbReference type="GO" id="GO:0007596">
    <property type="term" value="P:blood coagulation"/>
    <property type="evidence" value="ECO:0007669"/>
    <property type="project" value="UniProtKB-ARBA"/>
</dbReference>
<feature type="domain" description="Sushi" evidence="9">
    <location>
        <begin position="178"/>
        <end position="237"/>
    </location>
</feature>
<dbReference type="InterPro" id="IPR000436">
    <property type="entry name" value="Sushi_SCR_CCP_dom"/>
</dbReference>
<keyword evidence="11" id="KW-1185">Reference proteome</keyword>
<evidence type="ECO:0000259" key="9">
    <source>
        <dbReference type="PROSITE" id="PS50923"/>
    </source>
</evidence>
<dbReference type="FunFam" id="2.10.70.10:FF:000041">
    <property type="entry name" value="Complement factor H"/>
    <property type="match status" value="1"/>
</dbReference>
<dbReference type="AlphaFoldDB" id="A0A8C8TG06"/>
<dbReference type="InterPro" id="IPR051503">
    <property type="entry name" value="ComplSys_Reg/VirEntry_Med"/>
</dbReference>
<comment type="caution">
    <text evidence="8">Lacks conserved residue(s) required for the propagation of feature annotation.</text>
</comment>
<evidence type="ECO:0000256" key="7">
    <source>
        <dbReference type="ARBA" id="ARBA00023180"/>
    </source>
</evidence>
<feature type="domain" description="Sushi" evidence="9">
    <location>
        <begin position="422"/>
        <end position="476"/>
    </location>
</feature>
<keyword evidence="7" id="KW-0325">Glycoprotein</keyword>
<evidence type="ECO:0000256" key="5">
    <source>
        <dbReference type="ARBA" id="ARBA00022737"/>
    </source>
</evidence>
<dbReference type="PROSITE" id="PS50923">
    <property type="entry name" value="SUSHI"/>
    <property type="match status" value="11"/>
</dbReference>
<dbReference type="FunFam" id="2.10.70.10:FF:000026">
    <property type="entry name" value="Complement inhibitory factor H"/>
    <property type="match status" value="6"/>
</dbReference>
<keyword evidence="6 8" id="KW-1015">Disulfide bond</keyword>
<keyword evidence="4" id="KW-0732">Signal</keyword>
<organism evidence="10 11">
    <name type="scientific">Peromyscus maniculatus bairdii</name>
    <name type="common">Prairie deer mouse</name>
    <dbReference type="NCBI Taxonomy" id="230844"/>
    <lineage>
        <taxon>Eukaryota</taxon>
        <taxon>Metazoa</taxon>
        <taxon>Chordata</taxon>
        <taxon>Craniata</taxon>
        <taxon>Vertebrata</taxon>
        <taxon>Euteleostomi</taxon>
        <taxon>Mammalia</taxon>
        <taxon>Eutheria</taxon>
        <taxon>Euarchontoglires</taxon>
        <taxon>Glires</taxon>
        <taxon>Rodentia</taxon>
        <taxon>Myomorpha</taxon>
        <taxon>Muroidea</taxon>
        <taxon>Cricetidae</taxon>
        <taxon>Neotominae</taxon>
        <taxon>Peromyscus</taxon>
    </lineage>
</organism>
<reference evidence="10 11" key="1">
    <citation type="submission" date="2018-10" db="EMBL/GenBank/DDBJ databases">
        <title>Improved assembly of the deer mouse Peromyscus maniculatus genome.</title>
        <authorList>
            <person name="Lassance J.-M."/>
            <person name="Hoekstra H.E."/>
        </authorList>
    </citation>
    <scope>NUCLEOTIDE SEQUENCE [LARGE SCALE GENOMIC DNA]</scope>
</reference>
<feature type="domain" description="Sushi" evidence="9">
    <location>
        <begin position="725"/>
        <end position="783"/>
    </location>
</feature>
<proteinExistence type="predicted"/>
<name>A0A8C8TG06_PERMB</name>
<feature type="domain" description="Sushi" evidence="9">
    <location>
        <begin position="299"/>
        <end position="357"/>
    </location>
</feature>
<evidence type="ECO:0000256" key="3">
    <source>
        <dbReference type="ARBA" id="ARBA00022659"/>
    </source>
</evidence>
<dbReference type="FunFam" id="2.10.70.10:FF:000054">
    <property type="entry name" value="Complement inhibitory factor H"/>
    <property type="match status" value="1"/>
</dbReference>
<comment type="subcellular location">
    <subcellularLocation>
        <location evidence="1">Secreted</location>
    </subcellularLocation>
</comment>
<dbReference type="GeneTree" id="ENSGT00940000164315"/>
<feature type="domain" description="Sushi" evidence="9">
    <location>
        <begin position="360"/>
        <end position="417"/>
    </location>
</feature>
<reference evidence="10" key="3">
    <citation type="submission" date="2025-09" db="UniProtKB">
        <authorList>
            <consortium name="Ensembl"/>
        </authorList>
    </citation>
    <scope>IDENTIFICATION</scope>
</reference>
<feature type="domain" description="Sushi" evidence="9">
    <location>
        <begin position="606"/>
        <end position="663"/>
    </location>
</feature>
<dbReference type="GO" id="GO:0001851">
    <property type="term" value="F:complement component C3b binding"/>
    <property type="evidence" value="ECO:0007669"/>
    <property type="project" value="TreeGrafter"/>
</dbReference>
<keyword evidence="3 8" id="KW-0768">Sushi</keyword>
<keyword evidence="2" id="KW-0964">Secreted</keyword>
<dbReference type="Gene3D" id="2.10.70.10">
    <property type="entry name" value="Complement Module, domain 1"/>
    <property type="match status" value="14"/>
</dbReference>
<dbReference type="GO" id="GO:0005615">
    <property type="term" value="C:extracellular space"/>
    <property type="evidence" value="ECO:0007669"/>
    <property type="project" value="TreeGrafter"/>
</dbReference>
<accession>A0A8C8TG06</accession>